<dbReference type="GO" id="GO:0016491">
    <property type="term" value="F:oxidoreductase activity"/>
    <property type="evidence" value="ECO:0007669"/>
    <property type="project" value="InterPro"/>
</dbReference>
<accession>A0A1I0WC08</accession>
<dbReference type="PANTHER" id="PTHR33712:SF7">
    <property type="entry name" value="LIGHT-INDEPENDENT PROTOCHLOROPHYLLIDE REDUCTASE SUBUNIT B"/>
    <property type="match status" value="1"/>
</dbReference>
<evidence type="ECO:0000259" key="1">
    <source>
        <dbReference type="Pfam" id="PF00148"/>
    </source>
</evidence>
<dbReference type="EMBL" id="FOJX01000002">
    <property type="protein sequence ID" value="SFA86285.1"/>
    <property type="molecule type" value="Genomic_DNA"/>
</dbReference>
<dbReference type="RefSeq" id="WP_074813725.1">
    <property type="nucleotide sequence ID" value="NZ_FOJX01000002.1"/>
</dbReference>
<dbReference type="AlphaFoldDB" id="A0A1I0WC08"/>
<sequence>MPKIKKDKNGQTNSINQVRYGCALGALHSVSAIPGAIPITHCGPGCVDKQYMSLSFYNGYQGGGYSGGAVPPSSNLQEKDVVFGGARHLDQLIEASLKIMEGDLFVVLNGCIPEIVGDDIGAVVARYQEKGVPIVSAETGGFKGNNFTGHEIVTEAIIEQYVDKYAQDKETKKKGLINVWSELPFQNTFWRGDLTELKRILEGAGWEVNILFGYGSKGVKEWLTIPNAEFNLVVGPWLGLKTAKLLERKYDQPYLHLPVLPVGAKQVAEFLRAIAEFAKENEVQTERFIKQEEKEYYYYLEYFTDFYAEYWWGLPAVYSVVSDAAYNLAINKFVVNQLGLIPGKQIITDHTPEKYHEAIRAEYQKLAEDVGAEVEFVEDGYIVNQLLKQEDYGHKPPVIFGTSWERDTVKELNGHIVEVSYPVSYDVVLNKTYIGYRGALTLLETIFTTAISKSA</sequence>
<protein>
    <submittedName>
        <fullName evidence="2">Nitrogenase molybdenum-iron protein beta chain</fullName>
    </submittedName>
</protein>
<dbReference type="InterPro" id="IPR050152">
    <property type="entry name" value="ChlB/BchB/BchZ"/>
</dbReference>
<proteinExistence type="predicted"/>
<gene>
    <name evidence="2" type="ORF">SAMN05216587_102424</name>
</gene>
<organism evidence="2 3">
    <name type="scientific">Selenomonas ruminantium</name>
    <dbReference type="NCBI Taxonomy" id="971"/>
    <lineage>
        <taxon>Bacteria</taxon>
        <taxon>Bacillati</taxon>
        <taxon>Bacillota</taxon>
        <taxon>Negativicutes</taxon>
        <taxon>Selenomonadales</taxon>
        <taxon>Selenomonadaceae</taxon>
        <taxon>Selenomonas</taxon>
    </lineage>
</organism>
<name>A0A1I0WC08_SELRU</name>
<feature type="domain" description="Nitrogenase/oxidoreductase component 1" evidence="1">
    <location>
        <begin position="23"/>
        <end position="449"/>
    </location>
</feature>
<dbReference type="Proteomes" id="UP000183843">
    <property type="component" value="Unassembled WGS sequence"/>
</dbReference>
<evidence type="ECO:0000313" key="2">
    <source>
        <dbReference type="EMBL" id="SFA86285.1"/>
    </source>
</evidence>
<evidence type="ECO:0000313" key="3">
    <source>
        <dbReference type="Proteomes" id="UP000183843"/>
    </source>
</evidence>
<dbReference type="Gene3D" id="3.40.50.1980">
    <property type="entry name" value="Nitrogenase molybdenum iron protein domain"/>
    <property type="match status" value="3"/>
</dbReference>
<dbReference type="Pfam" id="PF00148">
    <property type="entry name" value="Oxidored_nitro"/>
    <property type="match status" value="1"/>
</dbReference>
<dbReference type="SUPFAM" id="SSF53807">
    <property type="entry name" value="Helical backbone' metal receptor"/>
    <property type="match status" value="1"/>
</dbReference>
<dbReference type="PANTHER" id="PTHR33712">
    <property type="entry name" value="LIGHT-INDEPENDENT PROTOCHLOROPHYLLIDE REDUCTASE SUBUNIT B"/>
    <property type="match status" value="1"/>
</dbReference>
<dbReference type="InterPro" id="IPR000510">
    <property type="entry name" value="Nase/OxRdtase_comp1"/>
</dbReference>
<reference evidence="2 3" key="1">
    <citation type="submission" date="2016-10" db="EMBL/GenBank/DDBJ databases">
        <authorList>
            <person name="de Groot N.N."/>
        </authorList>
    </citation>
    <scope>NUCLEOTIDE SEQUENCE [LARGE SCALE GENOMIC DNA]</scope>
    <source>
        <strain evidence="2 3">L14</strain>
    </source>
</reference>